<sequence length="759" mass="88126">LEFKEDQPTIAKELHSLVSVSGLDKKEFDGLIELIFKDVTATTTKNILIMSLLPNGLYILPHEVIYLILSSIGTPEVYYKDGGKQKLKHLAKSNQQNLLEWLICSLHLFGPKVFKTLNRLLPILFNLLPFEFLRPFIANLIFITILNSNKSVKIDSIQLRSHTLYSFKPWHAQLVVELFLKFPLDNSLKSLLVFFKTINPNLDYNKLAPNNTEYDLNSISLVDLRTFSYPDPRFLEKLNDIKIINGLRGEPRLKEVENIMHSNIKQYDDFSRSIKRRRRNISNRYNSETADLDFLEFNGSLTSTAVSINDCNDCRTFINNLNNIRFININSLVSPSTNAPLSIANKFKVYFLVTQGLLANNNFSESITKLEYFIRLSILDDNLSFKDFQELFDKIERLMASSSGTLTLKLMIDFLCYKFGTHLNNCTSNSEKHEIIKLRIKLLKYLPVINPSVFKDELLSNLLNEIDFKVLTESHKLRKAEITSLLLKELSYLFSTWYSKVKNPNCNQETKFNFFKIINSSIPMIYAFIIEKSLLTLEVKFSLLKLFRFIKTFDNNHFQEFLEPTGVFIPPPLIYNLLFTFNPLVISEVCGYIAYIKTYRYPETKKNLQTIQNTYVMDTLNFLWRDKAFYYYPSKESSNKSFLLPPEFLHKLGTLPAFSFSNLVSVTSAGNIFHNPSFSLIAAEIVWNFEDETERLTQRHPGPLKETTATQLYRDPNSEWLGIPYDEVRLRVLRKLDRLGYKGLCDLLFTSLKTLMNQR</sequence>
<name>A0A1E4RLN7_9ASCO</name>
<dbReference type="AlphaFoldDB" id="A0A1E4RLN7"/>
<reference evidence="2" key="1">
    <citation type="submission" date="2016-05" db="EMBL/GenBank/DDBJ databases">
        <title>Comparative genomics of biotechnologically important yeasts.</title>
        <authorList>
            <consortium name="DOE Joint Genome Institute"/>
            <person name="Riley R."/>
            <person name="Haridas S."/>
            <person name="Wolfe K.H."/>
            <person name="Lopes M.R."/>
            <person name="Hittinger C.T."/>
            <person name="Goker M."/>
            <person name="Salamov A."/>
            <person name="Wisecaver J."/>
            <person name="Long T.M."/>
            <person name="Aerts A.L."/>
            <person name="Barry K."/>
            <person name="Choi C."/>
            <person name="Clum A."/>
            <person name="Coughlan A.Y."/>
            <person name="Deshpande S."/>
            <person name="Douglass A.P."/>
            <person name="Hanson S.J."/>
            <person name="Klenk H.-P."/>
            <person name="Labutti K."/>
            <person name="Lapidus A."/>
            <person name="Lindquist E."/>
            <person name="Lipzen A."/>
            <person name="Meier-Kolthoff J.P."/>
            <person name="Ohm R.A."/>
            <person name="Otillar R.P."/>
            <person name="Pangilinan J."/>
            <person name="Peng Y."/>
            <person name="Rokas A."/>
            <person name="Rosa C.A."/>
            <person name="Scheuner C."/>
            <person name="Sibirny A.A."/>
            <person name="Slot J.C."/>
            <person name="Stielow J.B."/>
            <person name="Sun H."/>
            <person name="Kurtzman C.P."/>
            <person name="Blackwell M."/>
            <person name="Grigoriev I.V."/>
            <person name="Jeffries T.W."/>
        </authorList>
    </citation>
    <scope>NUCLEOTIDE SEQUENCE [LARGE SCALE GENOMIC DNA]</scope>
    <source>
        <strain evidence="2">NRRL Y-1933</strain>
    </source>
</reference>
<protein>
    <recommendedName>
        <fullName evidence="3">Mis6-domain-containing protein</fullName>
    </recommendedName>
</protein>
<proteinExistence type="predicted"/>
<evidence type="ECO:0000313" key="2">
    <source>
        <dbReference type="Proteomes" id="UP000095085"/>
    </source>
</evidence>
<evidence type="ECO:0000313" key="1">
    <source>
        <dbReference type="EMBL" id="ODV68159.1"/>
    </source>
</evidence>
<keyword evidence="2" id="KW-1185">Reference proteome</keyword>
<gene>
    <name evidence="1" type="ORF">HYPBUDRAFT_98305</name>
</gene>
<organism evidence="1 2">
    <name type="scientific">Hyphopichia burtonii NRRL Y-1933</name>
    <dbReference type="NCBI Taxonomy" id="984485"/>
    <lineage>
        <taxon>Eukaryota</taxon>
        <taxon>Fungi</taxon>
        <taxon>Dikarya</taxon>
        <taxon>Ascomycota</taxon>
        <taxon>Saccharomycotina</taxon>
        <taxon>Pichiomycetes</taxon>
        <taxon>Debaryomycetaceae</taxon>
        <taxon>Hyphopichia</taxon>
    </lineage>
</organism>
<dbReference type="Proteomes" id="UP000095085">
    <property type="component" value="Unassembled WGS sequence"/>
</dbReference>
<feature type="non-terminal residue" evidence="1">
    <location>
        <position position="759"/>
    </location>
</feature>
<accession>A0A1E4RLN7</accession>
<dbReference type="GeneID" id="30998560"/>
<dbReference type="STRING" id="984485.A0A1E4RLN7"/>
<evidence type="ECO:0008006" key="3">
    <source>
        <dbReference type="Google" id="ProtNLM"/>
    </source>
</evidence>
<dbReference type="OrthoDB" id="6347512at2759"/>
<dbReference type="EMBL" id="KV454540">
    <property type="protein sequence ID" value="ODV68159.1"/>
    <property type="molecule type" value="Genomic_DNA"/>
</dbReference>
<dbReference type="RefSeq" id="XP_020077226.1">
    <property type="nucleotide sequence ID" value="XM_020224011.1"/>
</dbReference>
<feature type="non-terminal residue" evidence="1">
    <location>
        <position position="1"/>
    </location>
</feature>